<dbReference type="OrthoDB" id="9775889at2"/>
<dbReference type="PANTHER" id="PTHR46066">
    <property type="entry name" value="CHITINASE DOMAIN-CONTAINING PROTEIN 1 FAMILY MEMBER"/>
    <property type="match status" value="1"/>
</dbReference>
<proteinExistence type="predicted"/>
<comment type="caution">
    <text evidence="4">The sequence shown here is derived from an EMBL/GenBank/DDBJ whole genome shotgun (WGS) entry which is preliminary data.</text>
</comment>
<sequence length="576" mass="64747">MAILQREKRKQLSKKWIAGGLLLACLMVISSVLLLLYPFASKVKDNHFIGDNPILFKGAQAGNAIIEGESVYVPVSFMNSIEGNIAYDQKSNSIIIATKDKVVQMPGESQTIYENGQPVELQFPAVTAKSGELHVALDAMLAYFPIQFKVLQESNAVWIQQDGQHLTRGVITGKDAHAEKLRLRTKASLQSAYVAKTIDQEPIYIEKATDDYLFVRNESGIAGYIEKDLVKETSEEVVTIARDSNNPVLPQLDGPVQLTWEAVYTKNPDTNQIPAMPGVNVVSPTWFELTSADGAVKNLASIDYVNWARNRGYHVWGLFSNAFNPELTHSAFKDFETRQKIIRQLLNYSQTYQLAGINLDIENVNEADGPLVTQFVREATAYFHQAGLVVSMDITFISGGNWSAFYERDKLANIVDYMIVMAYDEHWASSEKAGSVASFPWVEQNLSKLLDEVPKEQLILGVPLYARLWKEQVLAGGNVEVTSTALSMNKVKEWLITNKIQPTYDPDSGQNYAEYYNEAEQATYKIWLEDELSLRKRTEMAAQYELAGVASWSRYFADEAAWTALQWKKDNNITKK</sequence>
<dbReference type="PANTHER" id="PTHR46066:SF2">
    <property type="entry name" value="CHITINASE DOMAIN-CONTAINING PROTEIN 1"/>
    <property type="match status" value="1"/>
</dbReference>
<reference evidence="4 6" key="1">
    <citation type="submission" date="2017-11" db="EMBL/GenBank/DDBJ databases">
        <title>Comparitive Functional Genomics of Dry Heat Resistant strains isolated from the Viking Spacecraft.</title>
        <authorList>
            <person name="Seuylemezian A."/>
            <person name="Cooper K."/>
            <person name="Vaishampayan P."/>
        </authorList>
    </citation>
    <scope>NUCLEOTIDE SEQUENCE [LARGE SCALE GENOMIC DNA]</scope>
    <source>
        <strain evidence="4 6">M4.6</strain>
    </source>
</reference>
<dbReference type="Pfam" id="PF00704">
    <property type="entry name" value="Glyco_hydro_18"/>
    <property type="match status" value="1"/>
</dbReference>
<keyword evidence="2" id="KW-0812">Transmembrane</keyword>
<dbReference type="SUPFAM" id="SSF51445">
    <property type="entry name" value="(Trans)glycosidases"/>
    <property type="match status" value="1"/>
</dbReference>
<keyword evidence="4" id="KW-0378">Hydrolase</keyword>
<dbReference type="SMART" id="SM00636">
    <property type="entry name" value="Glyco_18"/>
    <property type="match status" value="1"/>
</dbReference>
<dbReference type="InterPro" id="IPR029070">
    <property type="entry name" value="Chitinase_insertion_sf"/>
</dbReference>
<dbReference type="InterPro" id="IPR017853">
    <property type="entry name" value="GH"/>
</dbReference>
<keyword evidence="2" id="KW-0472">Membrane</keyword>
<dbReference type="PROSITE" id="PS51910">
    <property type="entry name" value="GH18_2"/>
    <property type="match status" value="1"/>
</dbReference>
<keyword evidence="2" id="KW-1133">Transmembrane helix</keyword>
<dbReference type="AlphaFoldDB" id="A0A2N5GLS0"/>
<keyword evidence="1" id="KW-0326">Glycosidase</keyword>
<feature type="transmembrane region" description="Helical" evidence="2">
    <location>
        <begin position="21"/>
        <end position="40"/>
    </location>
</feature>
<protein>
    <submittedName>
        <fullName evidence="4">Peptidoglycan hydrolase</fullName>
    </submittedName>
</protein>
<dbReference type="EMBL" id="PGVA01000026">
    <property type="protein sequence ID" value="PLR82539.1"/>
    <property type="molecule type" value="Genomic_DNA"/>
</dbReference>
<dbReference type="InterPro" id="IPR036582">
    <property type="entry name" value="Mao_N_sf"/>
</dbReference>
<dbReference type="Pfam" id="PF07833">
    <property type="entry name" value="Cu_amine_oxidN1"/>
    <property type="match status" value="1"/>
</dbReference>
<dbReference type="InterPro" id="IPR011583">
    <property type="entry name" value="Chitinase_II/V-like_cat"/>
</dbReference>
<evidence type="ECO:0000313" key="4">
    <source>
        <dbReference type="EMBL" id="PLR82539.1"/>
    </source>
</evidence>
<dbReference type="GO" id="GO:0016787">
    <property type="term" value="F:hydrolase activity"/>
    <property type="evidence" value="ECO:0007669"/>
    <property type="project" value="UniProtKB-KW"/>
</dbReference>
<evidence type="ECO:0000256" key="1">
    <source>
        <dbReference type="ARBA" id="ARBA00023295"/>
    </source>
</evidence>
<name>A0A2N5GLS0_9BACI</name>
<evidence type="ECO:0000256" key="2">
    <source>
        <dbReference type="SAM" id="Phobius"/>
    </source>
</evidence>
<dbReference type="EMBL" id="PGVD01000037">
    <property type="protein sequence ID" value="PLR95710.1"/>
    <property type="molecule type" value="Genomic_DNA"/>
</dbReference>
<evidence type="ECO:0000259" key="3">
    <source>
        <dbReference type="PROSITE" id="PS51910"/>
    </source>
</evidence>
<organism evidence="4 6">
    <name type="scientific">Bacillus canaveralius</name>
    <dbReference type="NCBI Taxonomy" id="1403243"/>
    <lineage>
        <taxon>Bacteria</taxon>
        <taxon>Bacillati</taxon>
        <taxon>Bacillota</taxon>
        <taxon>Bacilli</taxon>
        <taxon>Bacillales</taxon>
        <taxon>Bacillaceae</taxon>
        <taxon>Bacillus</taxon>
    </lineage>
</organism>
<reference evidence="5 7" key="2">
    <citation type="submission" date="2017-12" db="EMBL/GenBank/DDBJ databases">
        <title>Comparative Functional Genomics of Dry Heat Resistant strains isolated from the Viking Spacecraft.</title>
        <authorList>
            <person name="Seuylemezian A."/>
            <person name="Cooper K."/>
            <person name="Vaishampayan P."/>
        </authorList>
    </citation>
    <scope>NUCLEOTIDE SEQUENCE [LARGE SCALE GENOMIC DNA]</scope>
    <source>
        <strain evidence="5 7">ATCC 29669</strain>
    </source>
</reference>
<evidence type="ECO:0000313" key="6">
    <source>
        <dbReference type="Proteomes" id="UP000234951"/>
    </source>
</evidence>
<evidence type="ECO:0000313" key="7">
    <source>
        <dbReference type="Proteomes" id="UP000235114"/>
    </source>
</evidence>
<accession>A0A2N5GLS0</accession>
<evidence type="ECO:0000313" key="5">
    <source>
        <dbReference type="EMBL" id="PLR95710.1"/>
    </source>
</evidence>
<gene>
    <name evidence="4" type="ORF">CU635_11605</name>
    <name evidence="5" type="ORF">CVD25_13940</name>
</gene>
<dbReference type="InterPro" id="IPR001223">
    <property type="entry name" value="Glyco_hydro18_cat"/>
</dbReference>
<dbReference type="Proteomes" id="UP000235114">
    <property type="component" value="Unassembled WGS sequence"/>
</dbReference>
<dbReference type="GO" id="GO:0008061">
    <property type="term" value="F:chitin binding"/>
    <property type="evidence" value="ECO:0007669"/>
    <property type="project" value="InterPro"/>
</dbReference>
<dbReference type="InterPro" id="IPR012854">
    <property type="entry name" value="Cu_amine_oxidase-like_N"/>
</dbReference>
<dbReference type="Gene3D" id="3.10.50.10">
    <property type="match status" value="1"/>
</dbReference>
<dbReference type="Gene3D" id="3.20.20.80">
    <property type="entry name" value="Glycosidases"/>
    <property type="match status" value="1"/>
</dbReference>
<feature type="domain" description="GH18" evidence="3">
    <location>
        <begin position="219"/>
        <end position="576"/>
    </location>
</feature>
<keyword evidence="7" id="KW-1185">Reference proteome</keyword>
<dbReference type="GO" id="GO:0005975">
    <property type="term" value="P:carbohydrate metabolic process"/>
    <property type="evidence" value="ECO:0007669"/>
    <property type="project" value="InterPro"/>
</dbReference>
<dbReference type="Proteomes" id="UP000234951">
    <property type="component" value="Unassembled WGS sequence"/>
</dbReference>
<dbReference type="SUPFAM" id="SSF55383">
    <property type="entry name" value="Copper amine oxidase, domain N"/>
    <property type="match status" value="1"/>
</dbReference>